<proteinExistence type="predicted"/>
<dbReference type="Gene3D" id="3.30.300.130">
    <property type="entry name" value="Fe-S cluster assembly (FSCA)"/>
    <property type="match status" value="1"/>
</dbReference>
<dbReference type="InterPro" id="IPR002744">
    <property type="entry name" value="MIP18-like"/>
</dbReference>
<protein>
    <submittedName>
        <fullName evidence="2">Iron-sulfur cluster assembly protein</fullName>
    </submittedName>
</protein>
<evidence type="ECO:0000259" key="1">
    <source>
        <dbReference type="Pfam" id="PF01883"/>
    </source>
</evidence>
<dbReference type="InterPro" id="IPR034904">
    <property type="entry name" value="FSCA_dom_sf"/>
</dbReference>
<reference evidence="2 3" key="1">
    <citation type="submission" date="2019-07" db="EMBL/GenBank/DDBJ databases">
        <authorList>
            <person name="Duangmal K."/>
            <person name="Teo W.F.A."/>
        </authorList>
    </citation>
    <scope>NUCLEOTIDE SEQUENCE [LARGE SCALE GENOMIC DNA]</scope>
    <source>
        <strain evidence="2 3">TBRC 6029</strain>
    </source>
</reference>
<dbReference type="Proteomes" id="UP000320011">
    <property type="component" value="Unassembled WGS sequence"/>
</dbReference>
<dbReference type="Pfam" id="PF01883">
    <property type="entry name" value="FeS_assembly_P"/>
    <property type="match status" value="1"/>
</dbReference>
<evidence type="ECO:0000313" key="2">
    <source>
        <dbReference type="EMBL" id="TVT31031.1"/>
    </source>
</evidence>
<dbReference type="AlphaFoldDB" id="A0A558B3D7"/>
<dbReference type="SUPFAM" id="SSF117916">
    <property type="entry name" value="Fe-S cluster assembly (FSCA) domain-like"/>
    <property type="match status" value="1"/>
</dbReference>
<feature type="domain" description="MIP18 family-like" evidence="1">
    <location>
        <begin position="9"/>
        <end position="34"/>
    </location>
</feature>
<accession>A0A558B3D7</accession>
<keyword evidence="3" id="KW-1185">Reference proteome</keyword>
<feature type="non-terminal residue" evidence="2">
    <location>
        <position position="34"/>
    </location>
</feature>
<sequence length="34" mass="3588">MTSTLRSVEAAILSALATVLDPELDQPVTELGFV</sequence>
<reference evidence="2 3" key="2">
    <citation type="submission" date="2019-08" db="EMBL/GenBank/DDBJ databases">
        <title>Amycolatopsis acidicola sp. nov., isolated from peat swamp forest soil.</title>
        <authorList>
            <person name="Srisuk N."/>
        </authorList>
    </citation>
    <scope>NUCLEOTIDE SEQUENCE [LARGE SCALE GENOMIC DNA]</scope>
    <source>
        <strain evidence="2 3">TBRC 6029</strain>
    </source>
</reference>
<gene>
    <name evidence="2" type="ORF">FNH05_28675</name>
</gene>
<organism evidence="2 3">
    <name type="scientific">Amycolatopsis rhizosphaerae</name>
    <dbReference type="NCBI Taxonomy" id="2053003"/>
    <lineage>
        <taxon>Bacteria</taxon>
        <taxon>Bacillati</taxon>
        <taxon>Actinomycetota</taxon>
        <taxon>Actinomycetes</taxon>
        <taxon>Pseudonocardiales</taxon>
        <taxon>Pseudonocardiaceae</taxon>
        <taxon>Amycolatopsis</taxon>
    </lineage>
</organism>
<name>A0A558B3D7_9PSEU</name>
<dbReference type="OrthoDB" id="153551at2"/>
<dbReference type="EMBL" id="VJWX01000400">
    <property type="protein sequence ID" value="TVT31031.1"/>
    <property type="molecule type" value="Genomic_DNA"/>
</dbReference>
<comment type="caution">
    <text evidence="2">The sequence shown here is derived from an EMBL/GenBank/DDBJ whole genome shotgun (WGS) entry which is preliminary data.</text>
</comment>
<evidence type="ECO:0000313" key="3">
    <source>
        <dbReference type="Proteomes" id="UP000320011"/>
    </source>
</evidence>